<dbReference type="GO" id="GO:0019236">
    <property type="term" value="P:response to pheromone"/>
    <property type="evidence" value="ECO:0007669"/>
    <property type="project" value="UniProtKB-KW"/>
</dbReference>
<feature type="transmembrane region" description="Helical" evidence="11">
    <location>
        <begin position="108"/>
        <end position="138"/>
    </location>
</feature>
<gene>
    <name evidence="13" type="primary">LOC105994242</name>
</gene>
<dbReference type="Proteomes" id="UP000081671">
    <property type="component" value="Unplaced"/>
</dbReference>
<dbReference type="AlphaFoldDB" id="A0A1S3G2S4"/>
<evidence type="ECO:0000256" key="8">
    <source>
        <dbReference type="ARBA" id="ARBA00023136"/>
    </source>
</evidence>
<dbReference type="PANTHER" id="PTHR24062">
    <property type="entry name" value="VOMERONASAL TYPE-1 RECEPTOR"/>
    <property type="match status" value="1"/>
</dbReference>
<keyword evidence="4 11" id="KW-0589">Pheromone response</keyword>
<sequence length="221" mass="25411">MAMEQIPQSMAGFGWKYFLDDAGCKVLLYLFRAARGVCLNATCLLSVFQVSKLCTRNAWWKITTRFSKCFGVCGSLFWILQLLVNVYMPLTVIGPAHKQNVTLHITLSNVITCCLFFLIGVMCLVFMMWASGSMVFVLRRHKQWVQHIHSCIPSQRPGHEDRATYTILTLMRMFVSYCLSAIFTLCWWTHLCFWVTLHPHTPIVFPEVPGMKDMNVDAEIL</sequence>
<name>A0A1S3G2S4_DIPOR</name>
<proteinExistence type="inferred from homology"/>
<feature type="transmembrane region" description="Helical" evidence="11">
    <location>
        <begin position="69"/>
        <end position="88"/>
    </location>
</feature>
<keyword evidence="3 11" id="KW-1003">Cell membrane</keyword>
<dbReference type="SUPFAM" id="SSF81321">
    <property type="entry name" value="Family A G protein-coupled receptor-like"/>
    <property type="match status" value="1"/>
</dbReference>
<evidence type="ECO:0000313" key="12">
    <source>
        <dbReference type="Proteomes" id="UP000081671"/>
    </source>
</evidence>
<evidence type="ECO:0000256" key="9">
    <source>
        <dbReference type="ARBA" id="ARBA00023170"/>
    </source>
</evidence>
<evidence type="ECO:0000313" key="13">
    <source>
        <dbReference type="RefSeq" id="XP_012883108.1"/>
    </source>
</evidence>
<dbReference type="GO" id="GO:0016503">
    <property type="term" value="F:pheromone receptor activity"/>
    <property type="evidence" value="ECO:0007669"/>
    <property type="project" value="InterPro"/>
</dbReference>
<dbReference type="Pfam" id="PF03402">
    <property type="entry name" value="V1R"/>
    <property type="match status" value="1"/>
</dbReference>
<accession>A0A1S3G2S4</accession>
<dbReference type="GO" id="GO:0005886">
    <property type="term" value="C:plasma membrane"/>
    <property type="evidence" value="ECO:0007669"/>
    <property type="project" value="UniProtKB-SubCell"/>
</dbReference>
<keyword evidence="6 11" id="KW-1133">Transmembrane helix</keyword>
<keyword evidence="9 11" id="KW-0675">Receptor</keyword>
<dbReference type="OrthoDB" id="9606139at2759"/>
<dbReference type="KEGG" id="dord:105994242"/>
<dbReference type="FunCoup" id="A0A1S3G2S4">
    <property type="interactions" value="403"/>
</dbReference>
<feature type="transmembrane region" description="Helical" evidence="11">
    <location>
        <begin position="174"/>
        <end position="197"/>
    </location>
</feature>
<dbReference type="InterPro" id="IPR004072">
    <property type="entry name" value="Vmron_rcpt_1"/>
</dbReference>
<evidence type="ECO:0000256" key="7">
    <source>
        <dbReference type="ARBA" id="ARBA00023040"/>
    </source>
</evidence>
<organism evidence="12 13">
    <name type="scientific">Dipodomys ordii</name>
    <name type="common">Ord's kangaroo rat</name>
    <dbReference type="NCBI Taxonomy" id="10020"/>
    <lineage>
        <taxon>Eukaryota</taxon>
        <taxon>Metazoa</taxon>
        <taxon>Chordata</taxon>
        <taxon>Craniata</taxon>
        <taxon>Vertebrata</taxon>
        <taxon>Euteleostomi</taxon>
        <taxon>Mammalia</taxon>
        <taxon>Eutheria</taxon>
        <taxon>Euarchontoglires</taxon>
        <taxon>Glires</taxon>
        <taxon>Rodentia</taxon>
        <taxon>Castorimorpha</taxon>
        <taxon>Heteromyidae</taxon>
        <taxon>Dipodomyinae</taxon>
        <taxon>Dipodomys</taxon>
    </lineage>
</organism>
<protein>
    <recommendedName>
        <fullName evidence="11">Vomeronasal type-1 receptor</fullName>
    </recommendedName>
</protein>
<evidence type="ECO:0000256" key="2">
    <source>
        <dbReference type="ARBA" id="ARBA00010663"/>
    </source>
</evidence>
<keyword evidence="5 11" id="KW-0812">Transmembrane</keyword>
<keyword evidence="7 11" id="KW-0297">G-protein coupled receptor</keyword>
<evidence type="ECO:0000256" key="10">
    <source>
        <dbReference type="ARBA" id="ARBA00023224"/>
    </source>
</evidence>
<evidence type="ECO:0000256" key="1">
    <source>
        <dbReference type="ARBA" id="ARBA00004651"/>
    </source>
</evidence>
<reference evidence="13" key="1">
    <citation type="submission" date="2025-08" db="UniProtKB">
        <authorList>
            <consortium name="RefSeq"/>
        </authorList>
    </citation>
    <scope>IDENTIFICATION</scope>
    <source>
        <tissue evidence="13">Kidney</tissue>
    </source>
</reference>
<comment type="subcellular location">
    <subcellularLocation>
        <location evidence="1 11">Cell membrane</location>
        <topology evidence="1 11">Multi-pass membrane protein</topology>
    </subcellularLocation>
</comment>
<keyword evidence="8 11" id="KW-0472">Membrane</keyword>
<evidence type="ECO:0000256" key="11">
    <source>
        <dbReference type="RuleBase" id="RU364061"/>
    </source>
</evidence>
<dbReference type="InParanoid" id="A0A1S3G2S4"/>
<comment type="similarity">
    <text evidence="2 11">Belongs to the G-protein coupled receptor 1 family.</text>
</comment>
<comment type="caution">
    <text evidence="11">Lacks conserved residue(s) required for the propagation of feature annotation.</text>
</comment>
<evidence type="ECO:0000256" key="3">
    <source>
        <dbReference type="ARBA" id="ARBA00022475"/>
    </source>
</evidence>
<dbReference type="GeneID" id="105994242"/>
<evidence type="ECO:0000256" key="6">
    <source>
        <dbReference type="ARBA" id="ARBA00022989"/>
    </source>
</evidence>
<keyword evidence="10 11" id="KW-0807">Transducer</keyword>
<dbReference type="RefSeq" id="XP_012883108.1">
    <property type="nucleotide sequence ID" value="XM_013027654.1"/>
</dbReference>
<keyword evidence="12" id="KW-1185">Reference proteome</keyword>
<evidence type="ECO:0000256" key="4">
    <source>
        <dbReference type="ARBA" id="ARBA00022507"/>
    </source>
</evidence>
<evidence type="ECO:0000256" key="5">
    <source>
        <dbReference type="ARBA" id="ARBA00022692"/>
    </source>
</evidence>